<keyword evidence="1" id="KW-1185">Reference proteome</keyword>
<sequence length="85" mass="10160">ALNYWNDINLFATSSLKISQRATRWHLLALDNKSELRKTLKYVRNMTKSENYLRQSCKKCLCQIIMQEAQELSEHPYSPFPIFEY</sequence>
<dbReference type="Proteomes" id="UP000887565">
    <property type="component" value="Unplaced"/>
</dbReference>
<evidence type="ECO:0000313" key="2">
    <source>
        <dbReference type="WBParaSite" id="nRc.2.0.1.t15797-RA"/>
    </source>
</evidence>
<organism evidence="1 2">
    <name type="scientific">Romanomermis culicivorax</name>
    <name type="common">Nematode worm</name>
    <dbReference type="NCBI Taxonomy" id="13658"/>
    <lineage>
        <taxon>Eukaryota</taxon>
        <taxon>Metazoa</taxon>
        <taxon>Ecdysozoa</taxon>
        <taxon>Nematoda</taxon>
        <taxon>Enoplea</taxon>
        <taxon>Dorylaimia</taxon>
        <taxon>Mermithida</taxon>
        <taxon>Mermithoidea</taxon>
        <taxon>Mermithidae</taxon>
        <taxon>Romanomermis</taxon>
    </lineage>
</organism>
<reference evidence="2" key="1">
    <citation type="submission" date="2022-11" db="UniProtKB">
        <authorList>
            <consortium name="WormBaseParasite"/>
        </authorList>
    </citation>
    <scope>IDENTIFICATION</scope>
</reference>
<evidence type="ECO:0000313" key="1">
    <source>
        <dbReference type="Proteomes" id="UP000887565"/>
    </source>
</evidence>
<proteinExistence type="predicted"/>
<dbReference type="AlphaFoldDB" id="A0A915IP86"/>
<dbReference type="WBParaSite" id="nRc.2.0.1.t15797-RA">
    <property type="protein sequence ID" value="nRc.2.0.1.t15797-RA"/>
    <property type="gene ID" value="nRc.2.0.1.g15797"/>
</dbReference>
<accession>A0A915IP86</accession>
<protein>
    <submittedName>
        <fullName evidence="2">Uncharacterized protein</fullName>
    </submittedName>
</protein>
<name>A0A915IP86_ROMCU</name>